<organism evidence="2 3">
    <name type="scientific">Meloidogyne floridensis</name>
    <dbReference type="NCBI Taxonomy" id="298350"/>
    <lineage>
        <taxon>Eukaryota</taxon>
        <taxon>Metazoa</taxon>
        <taxon>Ecdysozoa</taxon>
        <taxon>Nematoda</taxon>
        <taxon>Chromadorea</taxon>
        <taxon>Rhabditida</taxon>
        <taxon>Tylenchina</taxon>
        <taxon>Tylenchomorpha</taxon>
        <taxon>Tylenchoidea</taxon>
        <taxon>Meloidogynidae</taxon>
        <taxon>Meloidogyninae</taxon>
        <taxon>Meloidogyne</taxon>
    </lineage>
</organism>
<accession>A0A915NPG7</accession>
<name>A0A915NPG7_9BILA</name>
<sequence>MFEFLKCWFAAICKFIEETVRLQGYGAIPYLMAINSLFCFVCFYASREVQLRVLYSLVGSILVKDLLLTKKRQHPILSISVGLFLYSVQILTEGVDERKAFFASLAAVFCLIISPVYHHHQTNEKLAYYAKMILN</sequence>
<evidence type="ECO:0000313" key="2">
    <source>
        <dbReference type="Proteomes" id="UP000887560"/>
    </source>
</evidence>
<keyword evidence="1" id="KW-0812">Transmembrane</keyword>
<proteinExistence type="predicted"/>
<evidence type="ECO:0000313" key="3">
    <source>
        <dbReference type="WBParaSite" id="scf7180000420712.g5650"/>
    </source>
</evidence>
<evidence type="ECO:0000256" key="1">
    <source>
        <dbReference type="SAM" id="Phobius"/>
    </source>
</evidence>
<keyword evidence="1" id="KW-1133">Transmembrane helix</keyword>
<keyword evidence="1" id="KW-0472">Membrane</keyword>
<feature type="transmembrane region" description="Helical" evidence="1">
    <location>
        <begin position="100"/>
        <end position="117"/>
    </location>
</feature>
<dbReference type="AlphaFoldDB" id="A0A915NPG7"/>
<dbReference type="Proteomes" id="UP000887560">
    <property type="component" value="Unplaced"/>
</dbReference>
<keyword evidence="2" id="KW-1185">Reference proteome</keyword>
<dbReference type="WBParaSite" id="scf7180000420712.g5650">
    <property type="protein sequence ID" value="scf7180000420712.g5650"/>
    <property type="gene ID" value="scf7180000420712.g5650"/>
</dbReference>
<feature type="transmembrane region" description="Helical" evidence="1">
    <location>
        <begin position="76"/>
        <end position="94"/>
    </location>
</feature>
<protein>
    <submittedName>
        <fullName evidence="3">Uncharacterized protein</fullName>
    </submittedName>
</protein>
<feature type="transmembrane region" description="Helical" evidence="1">
    <location>
        <begin position="27"/>
        <end position="46"/>
    </location>
</feature>
<reference evidence="3" key="1">
    <citation type="submission" date="2022-11" db="UniProtKB">
        <authorList>
            <consortium name="WormBaseParasite"/>
        </authorList>
    </citation>
    <scope>IDENTIFICATION</scope>
</reference>